<proteinExistence type="predicted"/>
<dbReference type="AlphaFoldDB" id="A0A2N9GKF9"/>
<accession>A0A2N9GKF9</accession>
<protein>
    <submittedName>
        <fullName evidence="1">Uncharacterized protein</fullName>
    </submittedName>
</protein>
<reference evidence="1" key="1">
    <citation type="submission" date="2018-02" db="EMBL/GenBank/DDBJ databases">
        <authorList>
            <person name="Cohen D.B."/>
            <person name="Kent A.D."/>
        </authorList>
    </citation>
    <scope>NUCLEOTIDE SEQUENCE</scope>
</reference>
<gene>
    <name evidence="1" type="ORF">FSB_LOCUS27802</name>
</gene>
<dbReference type="EMBL" id="OIVN01002024">
    <property type="protein sequence ID" value="SPC99920.1"/>
    <property type="molecule type" value="Genomic_DNA"/>
</dbReference>
<name>A0A2N9GKF9_FAGSY</name>
<sequence>MVVKSFSIFLTHASTSKGSVVPLNTGRPLAGPVAALQLGPAAQKLELVAQPFMLVAQIHKPVALPLVST</sequence>
<organism evidence="1">
    <name type="scientific">Fagus sylvatica</name>
    <name type="common">Beechnut</name>
    <dbReference type="NCBI Taxonomy" id="28930"/>
    <lineage>
        <taxon>Eukaryota</taxon>
        <taxon>Viridiplantae</taxon>
        <taxon>Streptophyta</taxon>
        <taxon>Embryophyta</taxon>
        <taxon>Tracheophyta</taxon>
        <taxon>Spermatophyta</taxon>
        <taxon>Magnoliopsida</taxon>
        <taxon>eudicotyledons</taxon>
        <taxon>Gunneridae</taxon>
        <taxon>Pentapetalae</taxon>
        <taxon>rosids</taxon>
        <taxon>fabids</taxon>
        <taxon>Fagales</taxon>
        <taxon>Fagaceae</taxon>
        <taxon>Fagus</taxon>
    </lineage>
</organism>
<evidence type="ECO:0000313" key="1">
    <source>
        <dbReference type="EMBL" id="SPC99920.1"/>
    </source>
</evidence>